<reference evidence="1 2" key="1">
    <citation type="submission" date="2023-09" db="EMBL/GenBank/DDBJ databases">
        <authorList>
            <person name="Rey-Velasco X."/>
        </authorList>
    </citation>
    <scope>NUCLEOTIDE SEQUENCE [LARGE SCALE GENOMIC DNA]</scope>
    <source>
        <strain evidence="1 2">W332</strain>
    </source>
</reference>
<proteinExistence type="predicted"/>
<protein>
    <submittedName>
        <fullName evidence="1">Uncharacterized protein</fullName>
    </submittedName>
</protein>
<gene>
    <name evidence="1" type="ORF">RM697_06575</name>
</gene>
<dbReference type="EMBL" id="JAVRIA010000003">
    <property type="protein sequence ID" value="MDT0558301.1"/>
    <property type="molecule type" value="Genomic_DNA"/>
</dbReference>
<dbReference type="Proteomes" id="UP001259492">
    <property type="component" value="Unassembled WGS sequence"/>
</dbReference>
<name>A0ABU2YJH1_9FLAO</name>
<keyword evidence="2" id="KW-1185">Reference proteome</keyword>
<sequence length="134" mass="15738">MKCIILFLGVCFSSFTYSQDKICFKTLEHLKETASGNWKIADAQSNQFYRISFNKNNKPLLETLEDLDFVNNRPGSKYDLAFRDKATLAIEYFDDCYSIGIETKAKFGSVFDELKFLSERQFVFKNNRYRLVKF</sequence>
<evidence type="ECO:0000313" key="2">
    <source>
        <dbReference type="Proteomes" id="UP001259492"/>
    </source>
</evidence>
<evidence type="ECO:0000313" key="1">
    <source>
        <dbReference type="EMBL" id="MDT0558301.1"/>
    </source>
</evidence>
<dbReference type="RefSeq" id="WP_311427075.1">
    <property type="nucleotide sequence ID" value="NZ_JAVRIA010000003.1"/>
</dbReference>
<organism evidence="1 2">
    <name type="scientific">Microcosmobacter mediterraneus</name>
    <dbReference type="NCBI Taxonomy" id="3075607"/>
    <lineage>
        <taxon>Bacteria</taxon>
        <taxon>Pseudomonadati</taxon>
        <taxon>Bacteroidota</taxon>
        <taxon>Flavobacteriia</taxon>
        <taxon>Flavobacteriales</taxon>
        <taxon>Flavobacteriaceae</taxon>
        <taxon>Microcosmobacter</taxon>
    </lineage>
</organism>
<accession>A0ABU2YJH1</accession>
<comment type="caution">
    <text evidence="1">The sequence shown here is derived from an EMBL/GenBank/DDBJ whole genome shotgun (WGS) entry which is preliminary data.</text>
</comment>